<dbReference type="AlphaFoldDB" id="A0A848GVG5"/>
<dbReference type="SUPFAM" id="SSF47413">
    <property type="entry name" value="lambda repressor-like DNA-binding domains"/>
    <property type="match status" value="1"/>
</dbReference>
<dbReference type="Pfam" id="PF00356">
    <property type="entry name" value="LacI"/>
    <property type="match status" value="1"/>
</dbReference>
<dbReference type="Gene3D" id="1.10.260.40">
    <property type="entry name" value="lambda repressor-like DNA-binding domains"/>
    <property type="match status" value="1"/>
</dbReference>
<dbReference type="Gene3D" id="3.40.50.2300">
    <property type="match status" value="2"/>
</dbReference>
<dbReference type="SUPFAM" id="SSF53822">
    <property type="entry name" value="Periplasmic binding protein-like I"/>
    <property type="match status" value="1"/>
</dbReference>
<keyword evidence="4" id="KW-0804">Transcription</keyword>
<dbReference type="PROSITE" id="PS50932">
    <property type="entry name" value="HTH_LACI_2"/>
    <property type="match status" value="1"/>
</dbReference>
<dbReference type="GO" id="GO:0003700">
    <property type="term" value="F:DNA-binding transcription factor activity"/>
    <property type="evidence" value="ECO:0007669"/>
    <property type="project" value="TreeGrafter"/>
</dbReference>
<evidence type="ECO:0000256" key="1">
    <source>
        <dbReference type="ARBA" id="ARBA00022491"/>
    </source>
</evidence>
<evidence type="ECO:0000256" key="3">
    <source>
        <dbReference type="ARBA" id="ARBA00023125"/>
    </source>
</evidence>
<organism evidence="6 7">
    <name type="scientific">Ramlibacter agri</name>
    <dbReference type="NCBI Taxonomy" id="2728837"/>
    <lineage>
        <taxon>Bacteria</taxon>
        <taxon>Pseudomonadati</taxon>
        <taxon>Pseudomonadota</taxon>
        <taxon>Betaproteobacteria</taxon>
        <taxon>Burkholderiales</taxon>
        <taxon>Comamonadaceae</taxon>
        <taxon>Ramlibacter</taxon>
    </lineage>
</organism>
<dbReference type="InterPro" id="IPR000843">
    <property type="entry name" value="HTH_LacI"/>
</dbReference>
<evidence type="ECO:0000259" key="5">
    <source>
        <dbReference type="PROSITE" id="PS50932"/>
    </source>
</evidence>
<evidence type="ECO:0000313" key="7">
    <source>
        <dbReference type="Proteomes" id="UP000541185"/>
    </source>
</evidence>
<keyword evidence="1" id="KW-0678">Repressor</keyword>
<reference evidence="6 7" key="1">
    <citation type="submission" date="2020-04" db="EMBL/GenBank/DDBJ databases">
        <title>Ramlibacter sp. G-1-2-2 isolated from soil.</title>
        <authorList>
            <person name="Dahal R.H."/>
        </authorList>
    </citation>
    <scope>NUCLEOTIDE SEQUENCE [LARGE SCALE GENOMIC DNA]</scope>
    <source>
        <strain evidence="6 7">G-1-2-2</strain>
    </source>
</reference>
<keyword evidence="2" id="KW-0805">Transcription regulation</keyword>
<evidence type="ECO:0000256" key="2">
    <source>
        <dbReference type="ARBA" id="ARBA00023015"/>
    </source>
</evidence>
<feature type="domain" description="HTH lacI-type" evidence="5">
    <location>
        <begin position="6"/>
        <end position="63"/>
    </location>
</feature>
<dbReference type="GO" id="GO:0000976">
    <property type="term" value="F:transcription cis-regulatory region binding"/>
    <property type="evidence" value="ECO:0007669"/>
    <property type="project" value="TreeGrafter"/>
</dbReference>
<dbReference type="PROSITE" id="PS00356">
    <property type="entry name" value="HTH_LACI_1"/>
    <property type="match status" value="1"/>
</dbReference>
<dbReference type="RefSeq" id="WP_169416559.1">
    <property type="nucleotide sequence ID" value="NZ_JABBFX010000001.1"/>
</dbReference>
<dbReference type="CDD" id="cd01392">
    <property type="entry name" value="HTH_LacI"/>
    <property type="match status" value="1"/>
</dbReference>
<dbReference type="PANTHER" id="PTHR30146">
    <property type="entry name" value="LACI-RELATED TRANSCRIPTIONAL REPRESSOR"/>
    <property type="match status" value="1"/>
</dbReference>
<dbReference type="InterPro" id="IPR028082">
    <property type="entry name" value="Peripla_BP_I"/>
</dbReference>
<keyword evidence="3 6" id="KW-0238">DNA-binding</keyword>
<evidence type="ECO:0000256" key="4">
    <source>
        <dbReference type="ARBA" id="ARBA00023163"/>
    </source>
</evidence>
<sequence length="345" mass="37628">MKSGKSTIYDLASLAGVSASTVSAVLSGNWRERRIAEATALKVQHLADSHKYSVNRQASGLRKSRSGLIGMIIPLHDNRFFSEMAQVFEGLARARGWYPIVVSTLRDPALELETVRTLISYRVEHLLVVGATDPDSVSRVCNGHGVAHVNVDLPGTMAASVISDNYSGARQLTEQLIARSRTQRSRKRNRPYFVGGLASDYATQRRMEAFKDTVQAHLGEVLPAQLNPCGYEGELAEAAVRTLHADLGGLPRALFINSTIALEGVVRFLSQLPPEELAACTFGCYDWDPFAMHLRFPLIMVRQDVRGLLAKAFQIIDDGLAGKRPVIEIQPALVFGDGVNASTGT</sequence>
<protein>
    <submittedName>
        <fullName evidence="6">LacI family DNA-binding transcriptional regulator</fullName>
    </submittedName>
</protein>
<accession>A0A848GVG5</accession>
<evidence type="ECO:0000313" key="6">
    <source>
        <dbReference type="EMBL" id="NML42344.1"/>
    </source>
</evidence>
<name>A0A848GVG5_9BURK</name>
<proteinExistence type="predicted"/>
<dbReference type="PANTHER" id="PTHR30146:SF45">
    <property type="entry name" value="CATABOLITE REPRESSOR_ACTIVATOR"/>
    <property type="match status" value="1"/>
</dbReference>
<dbReference type="SMART" id="SM00354">
    <property type="entry name" value="HTH_LACI"/>
    <property type="match status" value="1"/>
</dbReference>
<dbReference type="InterPro" id="IPR010982">
    <property type="entry name" value="Lambda_DNA-bd_dom_sf"/>
</dbReference>
<dbReference type="EMBL" id="JABBFX010000001">
    <property type="protein sequence ID" value="NML42344.1"/>
    <property type="molecule type" value="Genomic_DNA"/>
</dbReference>
<dbReference type="Proteomes" id="UP000541185">
    <property type="component" value="Unassembled WGS sequence"/>
</dbReference>
<comment type="caution">
    <text evidence="6">The sequence shown here is derived from an EMBL/GenBank/DDBJ whole genome shotgun (WGS) entry which is preliminary data.</text>
</comment>
<gene>
    <name evidence="6" type="ORF">HHL11_01195</name>
</gene>
<keyword evidence="7" id="KW-1185">Reference proteome</keyword>